<dbReference type="NCBIfam" id="NF008087">
    <property type="entry name" value="PRK10826.1"/>
    <property type="match status" value="1"/>
</dbReference>
<sequence length="222" mass="24623">MTQKAVIFDMDGVLVDSEKLWKQAEKEIFSSLGINVTDEDSEVTKSMTTTEVSEFWFNKSPWQNKNLDVVEQMVISRVMELITTEDCKINGVKEFIEKLKSNNYKIGLATNSPYKIIPTVLEKLEVTGLFDAVSSAEFEEKGKPDPAIYINTAAKLNVAAKNCLVIEDSHSGMIAAKKAGMTVIAFTNGNPLINFDIADFTINQFDDVAINKVTSYGLICSK</sequence>
<gene>
    <name evidence="6" type="primary">hxpB</name>
    <name evidence="6" type="ORF">AAGV33_09165</name>
</gene>
<dbReference type="Proteomes" id="UP001574170">
    <property type="component" value="Unassembled WGS sequence"/>
</dbReference>
<evidence type="ECO:0000256" key="2">
    <source>
        <dbReference type="ARBA" id="ARBA00006171"/>
    </source>
</evidence>
<keyword evidence="5" id="KW-0119">Carbohydrate metabolism</keyword>
<dbReference type="NCBIfam" id="TIGR01549">
    <property type="entry name" value="HAD-SF-IA-v1"/>
    <property type="match status" value="1"/>
</dbReference>
<keyword evidence="6" id="KW-0378">Hydrolase</keyword>
<proteinExistence type="inferred from homology"/>
<evidence type="ECO:0000313" key="7">
    <source>
        <dbReference type="Proteomes" id="UP001574170"/>
    </source>
</evidence>
<dbReference type="InterPro" id="IPR036412">
    <property type="entry name" value="HAD-like_sf"/>
</dbReference>
<dbReference type="SFLD" id="SFLDG01129">
    <property type="entry name" value="C1.5:_HAD__Beta-PGM__Phosphata"/>
    <property type="match status" value="1"/>
</dbReference>
<reference evidence="6 7" key="1">
    <citation type="submission" date="2024-04" db="EMBL/GenBank/DDBJ databases">
        <title>New Clade of Flavobacterium.</title>
        <authorList>
            <person name="Matos L."/>
            <person name="Proenca D.N."/>
            <person name="Fransisco R.M."/>
            <person name="Chung A.P."/>
            <person name="Maccario L."/>
            <person name="Sorensen S.J."/>
            <person name="Morais P.V."/>
        </authorList>
    </citation>
    <scope>NUCLEOTIDE SEQUENCE [LARGE SCALE GENOMIC DNA]</scope>
    <source>
        <strain evidence="6 7">FBOR7N2.3</strain>
    </source>
</reference>
<organism evidence="6 7">
    <name type="scientific">Flavobacterium magnesitis</name>
    <dbReference type="NCBI Taxonomy" id="3138077"/>
    <lineage>
        <taxon>Bacteria</taxon>
        <taxon>Pseudomonadati</taxon>
        <taxon>Bacteroidota</taxon>
        <taxon>Flavobacteriia</taxon>
        <taxon>Flavobacteriales</taxon>
        <taxon>Flavobacteriaceae</taxon>
        <taxon>Flavobacterium</taxon>
    </lineage>
</organism>
<dbReference type="EC" id="3.1.3.22" evidence="6"/>
<dbReference type="InterPro" id="IPR041492">
    <property type="entry name" value="HAD_2"/>
</dbReference>
<dbReference type="NCBIfam" id="TIGR01509">
    <property type="entry name" value="HAD-SF-IA-v3"/>
    <property type="match status" value="1"/>
</dbReference>
<evidence type="ECO:0000256" key="4">
    <source>
        <dbReference type="ARBA" id="ARBA00022842"/>
    </source>
</evidence>
<keyword evidence="4" id="KW-0460">Magnesium</keyword>
<dbReference type="RefSeq" id="WP_373391676.1">
    <property type="nucleotide sequence ID" value="NZ_JBCFQK010000011.1"/>
</dbReference>
<dbReference type="InterPro" id="IPR023198">
    <property type="entry name" value="PGP-like_dom2"/>
</dbReference>
<keyword evidence="3" id="KW-0479">Metal-binding</keyword>
<dbReference type="GO" id="GO:0003850">
    <property type="term" value="F:2-deoxyglucose-6-phosphatase activity"/>
    <property type="evidence" value="ECO:0007669"/>
    <property type="project" value="UniProtKB-EC"/>
</dbReference>
<protein>
    <submittedName>
        <fullName evidence="6">Hexitol phosphatase HxpB</fullName>
        <ecNumber evidence="6">3.1.3.22</ecNumber>
        <ecNumber evidence="6">3.1.3.50</ecNumber>
        <ecNumber evidence="6">3.1.3.68</ecNumber>
    </submittedName>
</protein>
<dbReference type="Gene3D" id="1.10.150.240">
    <property type="entry name" value="Putative phosphatase, domain 2"/>
    <property type="match status" value="1"/>
</dbReference>
<dbReference type="PRINTS" id="PR00413">
    <property type="entry name" value="HADHALOGNASE"/>
</dbReference>
<dbReference type="SUPFAM" id="SSF56784">
    <property type="entry name" value="HAD-like"/>
    <property type="match status" value="1"/>
</dbReference>
<evidence type="ECO:0000256" key="3">
    <source>
        <dbReference type="ARBA" id="ARBA00022723"/>
    </source>
</evidence>
<dbReference type="GO" id="GO:0050084">
    <property type="term" value="F:mannitol-1-phosphatase activity"/>
    <property type="evidence" value="ECO:0007669"/>
    <property type="project" value="UniProtKB-EC"/>
</dbReference>
<dbReference type="SFLD" id="SFLDG01135">
    <property type="entry name" value="C1.5.6:_HAD__Beta-PGM__Phospha"/>
    <property type="match status" value="1"/>
</dbReference>
<dbReference type="GO" id="GO:0050286">
    <property type="term" value="F:sorbitol-6-phosphatase activity"/>
    <property type="evidence" value="ECO:0007669"/>
    <property type="project" value="UniProtKB-EC"/>
</dbReference>
<evidence type="ECO:0000256" key="5">
    <source>
        <dbReference type="ARBA" id="ARBA00023277"/>
    </source>
</evidence>
<dbReference type="EC" id="3.1.3.50" evidence="6"/>
<dbReference type="EC" id="3.1.3.68" evidence="6"/>
<dbReference type="PANTHER" id="PTHR46193:SF18">
    <property type="entry name" value="HEXITOL PHOSPHATASE B"/>
    <property type="match status" value="1"/>
</dbReference>
<comment type="similarity">
    <text evidence="2">Belongs to the HAD-like hydrolase superfamily. CbbY/CbbZ/Gph/YieH family.</text>
</comment>
<comment type="caution">
    <text evidence="6">The sequence shown here is derived from an EMBL/GenBank/DDBJ whole genome shotgun (WGS) entry which is preliminary data.</text>
</comment>
<evidence type="ECO:0000313" key="6">
    <source>
        <dbReference type="EMBL" id="MFA9194578.1"/>
    </source>
</evidence>
<dbReference type="InterPro" id="IPR006439">
    <property type="entry name" value="HAD-SF_hydro_IA"/>
</dbReference>
<dbReference type="PANTHER" id="PTHR46193">
    <property type="entry name" value="6-PHOSPHOGLUCONATE PHOSPHATASE"/>
    <property type="match status" value="1"/>
</dbReference>
<evidence type="ECO:0000256" key="1">
    <source>
        <dbReference type="ARBA" id="ARBA00001946"/>
    </source>
</evidence>
<dbReference type="EMBL" id="JBCFQK010000011">
    <property type="protein sequence ID" value="MFA9194578.1"/>
    <property type="molecule type" value="Genomic_DNA"/>
</dbReference>
<dbReference type="InterPro" id="IPR051600">
    <property type="entry name" value="Beta-PGM-like"/>
</dbReference>
<keyword evidence="7" id="KW-1185">Reference proteome</keyword>
<name>A0ABV4TKJ0_9FLAO</name>
<dbReference type="Pfam" id="PF13419">
    <property type="entry name" value="HAD_2"/>
    <property type="match status" value="1"/>
</dbReference>
<dbReference type="SFLD" id="SFLDS00003">
    <property type="entry name" value="Haloacid_Dehalogenase"/>
    <property type="match status" value="1"/>
</dbReference>
<comment type="cofactor">
    <cofactor evidence="1">
        <name>Mg(2+)</name>
        <dbReference type="ChEBI" id="CHEBI:18420"/>
    </cofactor>
</comment>
<dbReference type="Gene3D" id="3.40.50.1000">
    <property type="entry name" value="HAD superfamily/HAD-like"/>
    <property type="match status" value="1"/>
</dbReference>
<accession>A0ABV4TKJ0</accession>
<dbReference type="InterPro" id="IPR023214">
    <property type="entry name" value="HAD_sf"/>
</dbReference>